<dbReference type="EMBL" id="SSUX01000011">
    <property type="protein sequence ID" value="THJ43681.1"/>
    <property type="molecule type" value="Genomic_DNA"/>
</dbReference>
<proteinExistence type="predicted"/>
<dbReference type="PANTHER" id="PTHR13696:SF98">
    <property type="entry name" value="PLASMID PARTITION PROTEIN A"/>
    <property type="match status" value="1"/>
</dbReference>
<dbReference type="Proteomes" id="UP000309618">
    <property type="component" value="Unassembled WGS sequence"/>
</dbReference>
<dbReference type="SUPFAM" id="SSF52540">
    <property type="entry name" value="P-loop containing nucleoside triphosphate hydrolases"/>
    <property type="match status" value="1"/>
</dbReference>
<gene>
    <name evidence="2" type="ORF">E8Q35_15355</name>
</gene>
<comment type="caution">
    <text evidence="2">The sequence shown here is derived from an EMBL/GenBank/DDBJ whole genome shotgun (WGS) entry which is preliminary data.</text>
</comment>
<evidence type="ECO:0000313" key="2">
    <source>
        <dbReference type="EMBL" id="THJ43681.1"/>
    </source>
</evidence>
<dbReference type="InterPro" id="IPR050678">
    <property type="entry name" value="DNA_Partitioning_ATPase"/>
</dbReference>
<accession>A0A4S5CGT1</accession>
<sequence length="416" mass="46471">MLSIVDKLFTLASHSNTVLHDNHEWITQNKQEEHWDTYHRVWKTGGLQKLHRRLTRHHVNEAVSALTSQGHVFDQLTSGAVTSTQFRLDQIHAICENIGIPSLHDLNPDKKAAVCYLFNLKGGVGKSVVLSTLAHGLVLHDPLISLRLRVLVIDLDPQSSASLFLHHEASIGDEVNTAALAMISERTQDELLKDFVQKTAIPNVDIIPAAIADGFMAGSLERFAREQGVSSTTLLLDRVIRPLEDLYDVILIDTGPHLDSFMLNAVRAAQNLFIPMTPVSVDFDSSLRFMMRLPEIVSHAYELDNQVDLEYLSEMRLQSCIGFMSKFVDTDSAKSSRKLIRHIFGADFLRECLPDIVPFRKCGDTYDTVFSVPPSAYKGDTSGSLKTAIHAAQSFSSSVFDELAVSHEWKLERIRG</sequence>
<organism evidence="2 3">
    <name type="scientific">Aeromonas veronii</name>
    <dbReference type="NCBI Taxonomy" id="654"/>
    <lineage>
        <taxon>Bacteria</taxon>
        <taxon>Pseudomonadati</taxon>
        <taxon>Pseudomonadota</taxon>
        <taxon>Gammaproteobacteria</taxon>
        <taxon>Aeromonadales</taxon>
        <taxon>Aeromonadaceae</taxon>
        <taxon>Aeromonas</taxon>
    </lineage>
</organism>
<evidence type="ECO:0000313" key="3">
    <source>
        <dbReference type="Proteomes" id="UP000309618"/>
    </source>
</evidence>
<dbReference type="InterPro" id="IPR025669">
    <property type="entry name" value="AAA_dom"/>
</dbReference>
<protein>
    <submittedName>
        <fullName evidence="2">ParA family protein</fullName>
    </submittedName>
</protein>
<reference evidence="2 3" key="1">
    <citation type="submission" date="2019-04" db="EMBL/GenBank/DDBJ databases">
        <title>Comparative genomics of Aeromonas veronii strains pathogenic to fish.</title>
        <authorList>
            <person name="Cascarano M.C."/>
            <person name="Smyrli M."/>
            <person name="Katharios P."/>
        </authorList>
    </citation>
    <scope>NUCLEOTIDE SEQUENCE [LARGE SCALE GENOMIC DNA]</scope>
    <source>
        <strain evidence="2 3">XU1</strain>
    </source>
</reference>
<dbReference type="Pfam" id="PF13614">
    <property type="entry name" value="AAA_31"/>
    <property type="match status" value="1"/>
</dbReference>
<dbReference type="InterPro" id="IPR027417">
    <property type="entry name" value="P-loop_NTPase"/>
</dbReference>
<dbReference type="PANTHER" id="PTHR13696">
    <property type="entry name" value="P-LOOP CONTAINING NUCLEOSIDE TRIPHOSPHATE HYDROLASE"/>
    <property type="match status" value="1"/>
</dbReference>
<dbReference type="Gene3D" id="1.10.1660.30">
    <property type="match status" value="1"/>
</dbReference>
<dbReference type="AlphaFoldDB" id="A0A4S5CGT1"/>
<feature type="domain" description="AAA" evidence="1">
    <location>
        <begin position="116"/>
        <end position="278"/>
    </location>
</feature>
<dbReference type="RefSeq" id="WP_136502120.1">
    <property type="nucleotide sequence ID" value="NZ_SSUX01000011.1"/>
</dbReference>
<dbReference type="CDD" id="cd02042">
    <property type="entry name" value="ParAB_family"/>
    <property type="match status" value="1"/>
</dbReference>
<name>A0A4S5CGT1_AERVE</name>
<dbReference type="Gene3D" id="3.40.50.300">
    <property type="entry name" value="P-loop containing nucleotide triphosphate hydrolases"/>
    <property type="match status" value="1"/>
</dbReference>
<evidence type="ECO:0000259" key="1">
    <source>
        <dbReference type="Pfam" id="PF13614"/>
    </source>
</evidence>